<comment type="caution">
    <text evidence="3">The sequence shown here is derived from an EMBL/GenBank/DDBJ whole genome shotgun (WGS) entry which is preliminary data.</text>
</comment>
<dbReference type="SUPFAM" id="SSF46565">
    <property type="entry name" value="Chaperone J-domain"/>
    <property type="match status" value="1"/>
</dbReference>
<dbReference type="InterPro" id="IPR036869">
    <property type="entry name" value="J_dom_sf"/>
</dbReference>
<dbReference type="PROSITE" id="PS50076">
    <property type="entry name" value="DNAJ_2"/>
    <property type="match status" value="1"/>
</dbReference>
<feature type="compositionally biased region" description="Polar residues" evidence="1">
    <location>
        <begin position="499"/>
        <end position="518"/>
    </location>
</feature>
<dbReference type="PANTHER" id="PTHR44094:SF8">
    <property type="entry name" value="DNAJ HEAT SHOCK N-TERMINAL DOMAIN-CONTAINING PROTEIN-RELATED"/>
    <property type="match status" value="1"/>
</dbReference>
<proteinExistence type="predicted"/>
<dbReference type="PANTHER" id="PTHR44094">
    <property type="entry name" value="DNAJ HEAT SHOCK N-TERMINAL DOMAIN-CONTAINING PROTEIN"/>
    <property type="match status" value="1"/>
</dbReference>
<reference evidence="3 4" key="1">
    <citation type="submission" date="2024-09" db="EMBL/GenBank/DDBJ databases">
        <title>Chromosome-scale assembly of Riccia fluitans.</title>
        <authorList>
            <person name="Paukszto L."/>
            <person name="Sawicki J."/>
            <person name="Karawczyk K."/>
            <person name="Piernik-Szablinska J."/>
            <person name="Szczecinska M."/>
            <person name="Mazdziarz M."/>
        </authorList>
    </citation>
    <scope>NUCLEOTIDE SEQUENCE [LARGE SCALE GENOMIC DNA]</scope>
    <source>
        <strain evidence="3">Rf_01</strain>
        <tissue evidence="3">Aerial parts of the thallus</tissue>
    </source>
</reference>
<dbReference type="Pfam" id="PF00226">
    <property type="entry name" value="DnaJ"/>
    <property type="match status" value="1"/>
</dbReference>
<evidence type="ECO:0000313" key="4">
    <source>
        <dbReference type="Proteomes" id="UP001605036"/>
    </source>
</evidence>
<dbReference type="Gene3D" id="1.10.287.110">
    <property type="entry name" value="DnaJ domain"/>
    <property type="match status" value="1"/>
</dbReference>
<dbReference type="PROSITE" id="PS00636">
    <property type="entry name" value="DNAJ_1"/>
    <property type="match status" value="1"/>
</dbReference>
<sequence length="518" mass="57076">MEMQRLLKSGPSGEPERNSSGPRRRIGVGSCLSRVYSRCEQHGKKGRTKHPTAPRVLLSSSSQMVTGLASPFYSSHVTPSFTSTCICILCSEGNSVSAFWTCYIAWCAVRSRPTCFHPDYATRHHKPVKKPQSEFWKDGKYGEGFGRRLILKVTKMVKDTQYYEVLGVSVDASAADIKKAYYLKARKVHPDKNPDNPEAAHNFQVLGEAYQVLSDPAQKEQYDKFGKPGVSQDAMMDPAAVFGMVFGSELFEDYVGQLAMASMASVEVPADGQAVDLRLVQEKLKDVQKAREDKLVVKLKDHLLVYVNGDKEGFVKWANDEATRLSGGAFGDTMLVTIGYIYSRQAAKELGKKVIFLGLPFVAEWVRDKGHFIKSQLTAAAGAIHLMQMQEEMRRTLGGNLPEGAVERYLEDKQQEMLDSLWKLNVADIELTVSHVCQKVLHDPEAKKDVQKLRAKGLKKLGLIFQQIAKVNLEKAKAASRQSPSSPQDAPSADPTGRTPGSSPFSPKASGTPSGSGK</sequence>
<dbReference type="InterPro" id="IPR052423">
    <property type="entry name" value="EMIR"/>
</dbReference>
<dbReference type="EMBL" id="JBHFFA010000002">
    <property type="protein sequence ID" value="KAL2643772.1"/>
    <property type="molecule type" value="Genomic_DNA"/>
</dbReference>
<dbReference type="PRINTS" id="PR00625">
    <property type="entry name" value="JDOMAIN"/>
</dbReference>
<accession>A0ABD1ZBS7</accession>
<protein>
    <recommendedName>
        <fullName evidence="2">J domain-containing protein</fullName>
    </recommendedName>
</protein>
<feature type="domain" description="J" evidence="2">
    <location>
        <begin position="161"/>
        <end position="226"/>
    </location>
</feature>
<keyword evidence="4" id="KW-1185">Reference proteome</keyword>
<gene>
    <name evidence="3" type="ORF">R1flu_011359</name>
</gene>
<evidence type="ECO:0000259" key="2">
    <source>
        <dbReference type="PROSITE" id="PS50076"/>
    </source>
</evidence>
<feature type="compositionally biased region" description="Low complexity" evidence="1">
    <location>
        <begin position="479"/>
        <end position="495"/>
    </location>
</feature>
<organism evidence="3 4">
    <name type="scientific">Riccia fluitans</name>
    <dbReference type="NCBI Taxonomy" id="41844"/>
    <lineage>
        <taxon>Eukaryota</taxon>
        <taxon>Viridiplantae</taxon>
        <taxon>Streptophyta</taxon>
        <taxon>Embryophyta</taxon>
        <taxon>Marchantiophyta</taxon>
        <taxon>Marchantiopsida</taxon>
        <taxon>Marchantiidae</taxon>
        <taxon>Marchantiales</taxon>
        <taxon>Ricciaceae</taxon>
        <taxon>Riccia</taxon>
    </lineage>
</organism>
<feature type="region of interest" description="Disordered" evidence="1">
    <location>
        <begin position="1"/>
        <end position="27"/>
    </location>
</feature>
<dbReference type="SMART" id="SM00271">
    <property type="entry name" value="DnaJ"/>
    <property type="match status" value="1"/>
</dbReference>
<evidence type="ECO:0000313" key="3">
    <source>
        <dbReference type="EMBL" id="KAL2643772.1"/>
    </source>
</evidence>
<dbReference type="InterPro" id="IPR018253">
    <property type="entry name" value="DnaJ_domain_CS"/>
</dbReference>
<dbReference type="InterPro" id="IPR001623">
    <property type="entry name" value="DnaJ_domain"/>
</dbReference>
<dbReference type="AlphaFoldDB" id="A0ABD1ZBS7"/>
<dbReference type="Pfam" id="PF14308">
    <property type="entry name" value="DnaJ-X"/>
    <property type="match status" value="1"/>
</dbReference>
<name>A0ABD1ZBS7_9MARC</name>
<evidence type="ECO:0000256" key="1">
    <source>
        <dbReference type="SAM" id="MobiDB-lite"/>
    </source>
</evidence>
<dbReference type="InterPro" id="IPR026894">
    <property type="entry name" value="DnaJ_X"/>
</dbReference>
<dbReference type="CDD" id="cd06257">
    <property type="entry name" value="DnaJ"/>
    <property type="match status" value="1"/>
</dbReference>
<feature type="region of interest" description="Disordered" evidence="1">
    <location>
        <begin position="475"/>
        <end position="518"/>
    </location>
</feature>
<dbReference type="Proteomes" id="UP001605036">
    <property type="component" value="Unassembled WGS sequence"/>
</dbReference>